<reference evidence="6 7" key="1">
    <citation type="submission" date="2016-09" db="EMBL/GenBank/DDBJ databases">
        <title>Extensive genetic diversity and differential bi-allelic expression allows diatom success in the polar Southern Ocean.</title>
        <authorList>
            <consortium name="DOE Joint Genome Institute"/>
            <person name="Mock T."/>
            <person name="Otillar R.P."/>
            <person name="Strauss J."/>
            <person name="Dupont C."/>
            <person name="Frickenhaus S."/>
            <person name="Maumus F."/>
            <person name="Mcmullan M."/>
            <person name="Sanges R."/>
            <person name="Schmutz J."/>
            <person name="Toseland A."/>
            <person name="Valas R."/>
            <person name="Veluchamy A."/>
            <person name="Ward B.J."/>
            <person name="Allen A."/>
            <person name="Barry K."/>
            <person name="Falciatore A."/>
            <person name="Ferrante M."/>
            <person name="Fortunato A.E."/>
            <person name="Gloeckner G."/>
            <person name="Gruber A."/>
            <person name="Hipkin R."/>
            <person name="Janech M."/>
            <person name="Kroth P."/>
            <person name="Leese F."/>
            <person name="Lindquist E."/>
            <person name="Lyon B.R."/>
            <person name="Martin J."/>
            <person name="Mayer C."/>
            <person name="Parker M."/>
            <person name="Quesneville H."/>
            <person name="Raymond J."/>
            <person name="Uhlig C."/>
            <person name="Valentin K.U."/>
            <person name="Worden A.Z."/>
            <person name="Armbrust E.V."/>
            <person name="Bowler C."/>
            <person name="Green B."/>
            <person name="Moulton V."/>
            <person name="Van Oosterhout C."/>
            <person name="Grigoriev I."/>
        </authorList>
    </citation>
    <scope>NUCLEOTIDE SEQUENCE [LARGE SCALE GENOMIC DNA]</scope>
    <source>
        <strain evidence="6 7">CCMP1102</strain>
    </source>
</reference>
<keyword evidence="3" id="KW-0131">Cell cycle</keyword>
<feature type="compositionally biased region" description="Acidic residues" evidence="4">
    <location>
        <begin position="927"/>
        <end position="937"/>
    </location>
</feature>
<dbReference type="GO" id="GO:0006281">
    <property type="term" value="P:DNA repair"/>
    <property type="evidence" value="ECO:0007669"/>
    <property type="project" value="TreeGrafter"/>
</dbReference>
<dbReference type="EMBL" id="KV784383">
    <property type="protein sequence ID" value="OEU07935.1"/>
    <property type="molecule type" value="Genomic_DNA"/>
</dbReference>
<dbReference type="GO" id="GO:0003677">
    <property type="term" value="F:DNA binding"/>
    <property type="evidence" value="ECO:0007669"/>
    <property type="project" value="TreeGrafter"/>
</dbReference>
<evidence type="ECO:0000256" key="4">
    <source>
        <dbReference type="SAM" id="MobiDB-lite"/>
    </source>
</evidence>
<feature type="compositionally biased region" description="Polar residues" evidence="4">
    <location>
        <begin position="963"/>
        <end position="976"/>
    </location>
</feature>
<evidence type="ECO:0000256" key="2">
    <source>
        <dbReference type="ARBA" id="ARBA00023242"/>
    </source>
</evidence>
<feature type="region of interest" description="Disordered" evidence="4">
    <location>
        <begin position="283"/>
        <end position="323"/>
    </location>
</feature>
<dbReference type="Proteomes" id="UP000095751">
    <property type="component" value="Unassembled WGS sequence"/>
</dbReference>
<feature type="region of interest" description="Disordered" evidence="4">
    <location>
        <begin position="146"/>
        <end position="166"/>
    </location>
</feature>
<evidence type="ECO:0000313" key="6">
    <source>
        <dbReference type="EMBL" id="OEU07935.1"/>
    </source>
</evidence>
<dbReference type="PANTHER" id="PTHR22940:SF4">
    <property type="entry name" value="PROTEIN TIMELESS HOMOLOG"/>
    <property type="match status" value="1"/>
</dbReference>
<feature type="compositionally biased region" description="Polar residues" evidence="4">
    <location>
        <begin position="913"/>
        <end position="926"/>
    </location>
</feature>
<evidence type="ECO:0000256" key="1">
    <source>
        <dbReference type="ARBA" id="ARBA00004123"/>
    </source>
</evidence>
<dbReference type="OrthoDB" id="310853at2759"/>
<dbReference type="KEGG" id="fcy:FRACYDRAFT_197226"/>
<proteinExistence type="predicted"/>
<dbReference type="InterPro" id="IPR044998">
    <property type="entry name" value="Timeless"/>
</dbReference>
<feature type="compositionally biased region" description="Basic and acidic residues" evidence="4">
    <location>
        <begin position="835"/>
        <end position="866"/>
    </location>
</feature>
<dbReference type="Pfam" id="PF04821">
    <property type="entry name" value="TIMELESS"/>
    <property type="match status" value="1"/>
</dbReference>
<keyword evidence="2" id="KW-0539">Nucleus</keyword>
<organism evidence="6 7">
    <name type="scientific">Fragilariopsis cylindrus CCMP1102</name>
    <dbReference type="NCBI Taxonomy" id="635003"/>
    <lineage>
        <taxon>Eukaryota</taxon>
        <taxon>Sar</taxon>
        <taxon>Stramenopiles</taxon>
        <taxon>Ochrophyta</taxon>
        <taxon>Bacillariophyta</taxon>
        <taxon>Bacillariophyceae</taxon>
        <taxon>Bacillariophycidae</taxon>
        <taxon>Bacillariales</taxon>
        <taxon>Bacillariaceae</taxon>
        <taxon>Fragilariopsis</taxon>
    </lineage>
</organism>
<dbReference type="InterPro" id="IPR006906">
    <property type="entry name" value="Timeless_N"/>
</dbReference>
<dbReference type="GO" id="GO:0031298">
    <property type="term" value="C:replication fork protection complex"/>
    <property type="evidence" value="ECO:0007669"/>
    <property type="project" value="TreeGrafter"/>
</dbReference>
<feature type="compositionally biased region" description="Acidic residues" evidence="4">
    <location>
        <begin position="809"/>
        <end position="824"/>
    </location>
</feature>
<comment type="subcellular location">
    <subcellularLocation>
        <location evidence="1">Nucleus</location>
    </subcellularLocation>
</comment>
<gene>
    <name evidence="6" type="ORF">FRACYDRAFT_197226</name>
</gene>
<keyword evidence="7" id="KW-1185">Reference proteome</keyword>
<feature type="region of interest" description="Disordered" evidence="4">
    <location>
        <begin position="793"/>
        <end position="989"/>
    </location>
</feature>
<dbReference type="AlphaFoldDB" id="A0A1E7EPZ4"/>
<feature type="region of interest" description="Disordered" evidence="4">
    <location>
        <begin position="342"/>
        <end position="401"/>
    </location>
</feature>
<feature type="compositionally biased region" description="Acidic residues" evidence="4">
    <location>
        <begin position="953"/>
        <end position="962"/>
    </location>
</feature>
<accession>A0A1E7EPZ4</accession>
<evidence type="ECO:0000256" key="3">
    <source>
        <dbReference type="ARBA" id="ARBA00023306"/>
    </source>
</evidence>
<feature type="domain" description="Timeless N-terminal" evidence="5">
    <location>
        <begin position="31"/>
        <end position="327"/>
    </location>
</feature>
<feature type="compositionally biased region" description="Polar residues" evidence="4">
    <location>
        <begin position="938"/>
        <end position="952"/>
    </location>
</feature>
<evidence type="ECO:0000313" key="7">
    <source>
        <dbReference type="Proteomes" id="UP000095751"/>
    </source>
</evidence>
<dbReference type="GO" id="GO:0043111">
    <property type="term" value="P:replication fork arrest"/>
    <property type="evidence" value="ECO:0007669"/>
    <property type="project" value="TreeGrafter"/>
</dbReference>
<feature type="compositionally biased region" description="Low complexity" evidence="4">
    <location>
        <begin position="284"/>
        <end position="303"/>
    </location>
</feature>
<dbReference type="GO" id="GO:0000076">
    <property type="term" value="P:DNA replication checkpoint signaling"/>
    <property type="evidence" value="ECO:0007669"/>
    <property type="project" value="TreeGrafter"/>
</dbReference>
<feature type="compositionally biased region" description="Basic residues" evidence="4">
    <location>
        <begin position="147"/>
        <end position="158"/>
    </location>
</feature>
<dbReference type="PANTHER" id="PTHR22940">
    <property type="entry name" value="TIMEOUT/TIMELESS-2"/>
    <property type="match status" value="1"/>
</dbReference>
<dbReference type="InParanoid" id="A0A1E7EPZ4"/>
<feature type="compositionally biased region" description="Gly residues" evidence="4">
    <location>
        <begin position="347"/>
        <end position="356"/>
    </location>
</feature>
<sequence>MAVERNVVDELLLVCGVIGSSKGNDVIPVTDSLNWLQDLQRALRRDEDLYRPISLLLGKWKIVEQKLLPLMMTCRYDTPIVLTVLKILVILTKPLSENTIRAGQMIIDTASPKSDPAIIAQQIKLRSNALEQAEQLMEYKRMVTFHPSHHHQKKKNNNKKSGDRNNKGTTGLLSIFVSLLAEPLSRSGASRTDADHLTIELVLHLIRNLLSSQPLLNTSSETSRQAAQLHQDMITLFEKELVLEILLVVGQEMELRENAQYNLLMMEILHHIVKAQDPTAVAKSGLEPTSSSAGSSTSSALASKLKQERAQGRSMKSVRHGTFSGTWMRRQADGKRQFLGASTAVQGGNGTGGGGSSSSQHRGSVQARRKNRLAEPFIGSGKTLLAHTRSPGGSGGGPAAKRANRTLHEFCKRFLADCYGPFMKSIKNEFRRDSQRLEEKDKIVFFKLVWFFSQWSRVTTSRRDGKNKENGVAIGRLIITMDVFTFNLVLNATDTFFAQKKHTRLAQTVALYSEMMHLLYSMYTSNDKTEHEMAMGLIDRLFYHGQDALDRLPKLLSRWTPGTFTREYLCDLVEVAHVSLKLLEANTKKGIDFLQNKDNVASTNANDGGQFSQKIAKMRKDAAEFDVKSYVVRKIVSNQLVSMYGYLLSQYKINAAVVNHRIIAMFLRFMRLEVAAPEIADAETSVNPLGSRRVTLEPMLYNLQLIMVTEQILNDNSIQKDRSFDSLIKFSTSLMYKFWSAADSNPMLYVECLFQHTTPHRFCEFVTNMYVNEELRMMAEREMLREDQLREDMEYGDDEEVGTNSRQTEDDDNDDEEVELEFTEETMPQSLSSSDGRESDDGNKNQSEKVNETDDGNKNQSEKLNETDDGNENQSEKVNESIESSEMVDTDSPNDPTSDRKRTRDDSDEEEQNMSASKQSRITSNPFEDESDDEEQDTTFSKQPRASSSSNPFEDDSDEEQDMSASKQSRTSSSPNTKDDSSDDDGNTF</sequence>
<protein>
    <recommendedName>
        <fullName evidence="5">Timeless N-terminal domain-containing protein</fullName>
    </recommendedName>
</protein>
<name>A0A1E7EPZ4_9STRA</name>
<evidence type="ECO:0000259" key="5">
    <source>
        <dbReference type="Pfam" id="PF04821"/>
    </source>
</evidence>